<evidence type="ECO:0000313" key="1">
    <source>
        <dbReference type="EMBL" id="KAJ1167187.1"/>
    </source>
</evidence>
<sequence>MSNPSRRSSLSLKIEKPQQKLTRIACIRAGEAGKTVGGLLGIQRYFLAPGDQRGQGYHCTGWAKVEKPLHCESSTGVLQMALHIPVYIGANIGSRGSSVEQSSTYGEVALTTFDGLHSQRAGISRAGCQGSLCTCPGKHGPASTHIASFLGSLAGRDPDHM</sequence>
<accession>A0AAV7SSX1</accession>
<organism evidence="1 2">
    <name type="scientific">Pleurodeles waltl</name>
    <name type="common">Iberian ribbed newt</name>
    <dbReference type="NCBI Taxonomy" id="8319"/>
    <lineage>
        <taxon>Eukaryota</taxon>
        <taxon>Metazoa</taxon>
        <taxon>Chordata</taxon>
        <taxon>Craniata</taxon>
        <taxon>Vertebrata</taxon>
        <taxon>Euteleostomi</taxon>
        <taxon>Amphibia</taxon>
        <taxon>Batrachia</taxon>
        <taxon>Caudata</taxon>
        <taxon>Salamandroidea</taxon>
        <taxon>Salamandridae</taxon>
        <taxon>Pleurodelinae</taxon>
        <taxon>Pleurodeles</taxon>
    </lineage>
</organism>
<name>A0AAV7SSX1_PLEWA</name>
<comment type="caution">
    <text evidence="1">The sequence shown here is derived from an EMBL/GenBank/DDBJ whole genome shotgun (WGS) entry which is preliminary data.</text>
</comment>
<keyword evidence="2" id="KW-1185">Reference proteome</keyword>
<dbReference type="AlphaFoldDB" id="A0AAV7SSX1"/>
<evidence type="ECO:0000313" key="2">
    <source>
        <dbReference type="Proteomes" id="UP001066276"/>
    </source>
</evidence>
<reference evidence="1" key="1">
    <citation type="journal article" date="2022" name="bioRxiv">
        <title>Sequencing and chromosome-scale assembly of the giantPleurodeles waltlgenome.</title>
        <authorList>
            <person name="Brown T."/>
            <person name="Elewa A."/>
            <person name="Iarovenko S."/>
            <person name="Subramanian E."/>
            <person name="Araus A.J."/>
            <person name="Petzold A."/>
            <person name="Susuki M."/>
            <person name="Suzuki K.-i.T."/>
            <person name="Hayashi T."/>
            <person name="Toyoda A."/>
            <person name="Oliveira C."/>
            <person name="Osipova E."/>
            <person name="Leigh N.D."/>
            <person name="Simon A."/>
            <person name="Yun M.H."/>
        </authorList>
    </citation>
    <scope>NUCLEOTIDE SEQUENCE</scope>
    <source>
        <strain evidence="1">20211129_DDA</strain>
        <tissue evidence="1">Liver</tissue>
    </source>
</reference>
<dbReference type="Proteomes" id="UP001066276">
    <property type="component" value="Chromosome 4_2"/>
</dbReference>
<dbReference type="EMBL" id="JANPWB010000008">
    <property type="protein sequence ID" value="KAJ1167187.1"/>
    <property type="molecule type" value="Genomic_DNA"/>
</dbReference>
<protein>
    <submittedName>
        <fullName evidence="1">Uncharacterized protein</fullName>
    </submittedName>
</protein>
<gene>
    <name evidence="1" type="ORF">NDU88_007580</name>
</gene>
<proteinExistence type="predicted"/>